<dbReference type="OrthoDB" id="9768249at2"/>
<evidence type="ECO:0000256" key="5">
    <source>
        <dbReference type="ARBA" id="ARBA00023143"/>
    </source>
</evidence>
<feature type="domain" description="Flagellar hook-associated protein 1 D2-like" evidence="8">
    <location>
        <begin position="200"/>
        <end position="275"/>
    </location>
</feature>
<accession>A0A918Z611</accession>
<keyword evidence="4" id="KW-0964">Secreted</keyword>
<dbReference type="Pfam" id="PF00700">
    <property type="entry name" value="Flagellin_C"/>
    <property type="match status" value="1"/>
</dbReference>
<dbReference type="RefSeq" id="WP_146473860.1">
    <property type="nucleotide sequence ID" value="NZ_BNCF01000010.1"/>
</dbReference>
<dbReference type="InterPro" id="IPR049119">
    <property type="entry name" value="FlgK_D2-like"/>
</dbReference>
<dbReference type="GO" id="GO:0009424">
    <property type="term" value="C:bacterial-type flagellum hook"/>
    <property type="evidence" value="ECO:0007669"/>
    <property type="project" value="InterPro"/>
</dbReference>
<feature type="domain" description="Flagellin C-terminal" evidence="7">
    <location>
        <begin position="316"/>
        <end position="395"/>
    </location>
</feature>
<dbReference type="SUPFAM" id="SSF64518">
    <property type="entry name" value="Phase 1 flagellin"/>
    <property type="match status" value="1"/>
</dbReference>
<dbReference type="InterPro" id="IPR001029">
    <property type="entry name" value="Flagellin_N"/>
</dbReference>
<dbReference type="InterPro" id="IPR001492">
    <property type="entry name" value="Flagellin"/>
</dbReference>
<evidence type="ECO:0000256" key="3">
    <source>
        <dbReference type="ARBA" id="ARBA00005709"/>
    </source>
</evidence>
<protein>
    <submittedName>
        <fullName evidence="9">Flagellar hook-associated protein FlgL</fullName>
    </submittedName>
</protein>
<comment type="subcellular location">
    <subcellularLocation>
        <location evidence="1">Bacterial flagellum</location>
    </subcellularLocation>
    <subcellularLocation>
        <location evidence="2">Secreted</location>
    </subcellularLocation>
</comment>
<dbReference type="Pfam" id="PF00669">
    <property type="entry name" value="Flagellin_N"/>
    <property type="match status" value="1"/>
</dbReference>
<dbReference type="Gene3D" id="1.20.1330.10">
    <property type="entry name" value="f41 fragment of flagellin, N-terminal domain"/>
    <property type="match status" value="2"/>
</dbReference>
<dbReference type="Pfam" id="PF21158">
    <property type="entry name" value="flgK_1st_1"/>
    <property type="match status" value="1"/>
</dbReference>
<evidence type="ECO:0000313" key="10">
    <source>
        <dbReference type="Proteomes" id="UP000636453"/>
    </source>
</evidence>
<dbReference type="InterPro" id="IPR013384">
    <property type="entry name" value="Flagell_FlgL"/>
</dbReference>
<evidence type="ECO:0000259" key="8">
    <source>
        <dbReference type="Pfam" id="PF21158"/>
    </source>
</evidence>
<dbReference type="GO" id="GO:0005198">
    <property type="term" value="F:structural molecule activity"/>
    <property type="evidence" value="ECO:0007669"/>
    <property type="project" value="InterPro"/>
</dbReference>
<evidence type="ECO:0000256" key="1">
    <source>
        <dbReference type="ARBA" id="ARBA00004365"/>
    </source>
</evidence>
<dbReference type="GO" id="GO:0005576">
    <property type="term" value="C:extracellular region"/>
    <property type="evidence" value="ECO:0007669"/>
    <property type="project" value="UniProtKB-SubCell"/>
</dbReference>
<proteinExistence type="inferred from homology"/>
<keyword evidence="9" id="KW-0969">Cilium</keyword>
<evidence type="ECO:0000313" key="9">
    <source>
        <dbReference type="EMBL" id="GHE37353.1"/>
    </source>
</evidence>
<dbReference type="PANTHER" id="PTHR42792:SF1">
    <property type="entry name" value="FLAGELLAR HOOK-ASSOCIATED PROTEIN 3"/>
    <property type="match status" value="1"/>
</dbReference>
<evidence type="ECO:0000259" key="6">
    <source>
        <dbReference type="Pfam" id="PF00669"/>
    </source>
</evidence>
<evidence type="ECO:0000259" key="7">
    <source>
        <dbReference type="Pfam" id="PF00700"/>
    </source>
</evidence>
<keyword evidence="9" id="KW-0966">Cell projection</keyword>
<dbReference type="NCBIfam" id="TIGR02550">
    <property type="entry name" value="flagell_flgL"/>
    <property type="match status" value="1"/>
</dbReference>
<dbReference type="Proteomes" id="UP000636453">
    <property type="component" value="Unassembled WGS sequence"/>
</dbReference>
<dbReference type="InterPro" id="IPR046358">
    <property type="entry name" value="Flagellin_C"/>
</dbReference>
<evidence type="ECO:0000256" key="2">
    <source>
        <dbReference type="ARBA" id="ARBA00004613"/>
    </source>
</evidence>
<organism evidence="9 10">
    <name type="scientific">Vulcaniibacterium thermophilum</name>
    <dbReference type="NCBI Taxonomy" id="1169913"/>
    <lineage>
        <taxon>Bacteria</taxon>
        <taxon>Pseudomonadati</taxon>
        <taxon>Pseudomonadota</taxon>
        <taxon>Gammaproteobacteria</taxon>
        <taxon>Lysobacterales</taxon>
        <taxon>Lysobacteraceae</taxon>
        <taxon>Vulcaniibacterium</taxon>
    </lineage>
</organism>
<keyword evidence="9" id="KW-0282">Flagellum</keyword>
<comment type="caution">
    <text evidence="9">The sequence shown here is derived from an EMBL/GenBank/DDBJ whole genome shotgun (WGS) entry which is preliminary data.</text>
</comment>
<gene>
    <name evidence="9" type="primary">flgL</name>
    <name evidence="9" type="ORF">GCM10007167_19370</name>
</gene>
<reference evidence="9" key="2">
    <citation type="submission" date="2020-09" db="EMBL/GenBank/DDBJ databases">
        <authorList>
            <person name="Sun Q."/>
            <person name="Kim S."/>
        </authorList>
    </citation>
    <scope>NUCLEOTIDE SEQUENCE</scope>
    <source>
        <strain evidence="9">KCTC 32020</strain>
    </source>
</reference>
<dbReference type="EMBL" id="BNCF01000010">
    <property type="protein sequence ID" value="GHE37353.1"/>
    <property type="molecule type" value="Genomic_DNA"/>
</dbReference>
<evidence type="ECO:0000256" key="4">
    <source>
        <dbReference type="ARBA" id="ARBA00022525"/>
    </source>
</evidence>
<dbReference type="AlphaFoldDB" id="A0A918Z611"/>
<feature type="domain" description="Flagellin N-terminal" evidence="6">
    <location>
        <begin position="5"/>
        <end position="141"/>
    </location>
</feature>
<sequence>MSGRISTLGMHLLAVSQMQARQVELSKTQQQLATMRRVLVGRDDPIAAGVATALERARAEHERYGTNADLAETRLQLEETALVSLGDRLVRMREIAIQANNATHTADSRRALLAELREHRRALVALGNASDGQGRFLFAGTADGSAPFVETGGAVSYVGDQTRRQVEVAPEVTVVDSDPGSEIFMRVRTGDGQVAARAAAANTGTAVLRSTGFVDASQWDGGQYRIEFAGGNYQVLDAANTLVASGAYASGQAIVVRGYQVTLEGAPADGDRIDVGPAPARSLFETVDALIAAVQMADTPASTQAAQQNAFYAAIQDLDTASDHVVDLRSSVGARLATLEASEEERNAQIVSLKATLSELRDLDYAEATSRLARESAALEAARLSYMRIQSLSLFSMLR</sequence>
<reference evidence="9" key="1">
    <citation type="journal article" date="2014" name="Int. J. Syst. Evol. Microbiol.">
        <title>Complete genome sequence of Corynebacterium casei LMG S-19264T (=DSM 44701T), isolated from a smear-ripened cheese.</title>
        <authorList>
            <consortium name="US DOE Joint Genome Institute (JGI-PGF)"/>
            <person name="Walter F."/>
            <person name="Albersmeier A."/>
            <person name="Kalinowski J."/>
            <person name="Ruckert C."/>
        </authorList>
    </citation>
    <scope>NUCLEOTIDE SEQUENCE</scope>
    <source>
        <strain evidence="9">KCTC 32020</strain>
    </source>
</reference>
<keyword evidence="10" id="KW-1185">Reference proteome</keyword>
<name>A0A918Z611_9GAMM</name>
<dbReference type="GO" id="GO:0071973">
    <property type="term" value="P:bacterial-type flagellum-dependent cell motility"/>
    <property type="evidence" value="ECO:0007669"/>
    <property type="project" value="InterPro"/>
</dbReference>
<dbReference type="PANTHER" id="PTHR42792">
    <property type="entry name" value="FLAGELLIN"/>
    <property type="match status" value="1"/>
</dbReference>
<comment type="similarity">
    <text evidence="3">Belongs to the bacterial flagellin family.</text>
</comment>
<keyword evidence="5" id="KW-0975">Bacterial flagellum</keyword>